<sequence>MASSEGAPAVREAHLPHPPRSDQIRGAPDVKLGAPGGAEVRHTRSAQAKLPGKSTRPCQGGLAGRVGGRERGGGKGRGAGGRGGVGLRAGGQSLTRTHPAALLAATACRLTQCVTKNTSSSSFGLRLFAPQAIGTQVGSKAAMPADVELTTANPDHSLALWRYHTHTSGRADKRSSLLKESPWQAVNACAHELCWADVNCGGWAGCDSCQGLPGIPTYMELEVSPCLHQVLVGHSQSRDGYWDDLQARPAACQVHSAGQAHSAQVCEGGSSSRGVRAKALGRRGVEGAAWEVHLVRWSGHVREAHFMVCLSPWPCPA</sequence>
<evidence type="ECO:0000256" key="1">
    <source>
        <dbReference type="SAM" id="MobiDB-lite"/>
    </source>
</evidence>
<dbReference type="AlphaFoldDB" id="A0A699YTK1"/>
<reference evidence="2 3" key="1">
    <citation type="submission" date="2020-02" db="EMBL/GenBank/DDBJ databases">
        <title>Draft genome sequence of Haematococcus lacustris strain NIES-144.</title>
        <authorList>
            <person name="Morimoto D."/>
            <person name="Nakagawa S."/>
            <person name="Yoshida T."/>
            <person name="Sawayama S."/>
        </authorList>
    </citation>
    <scope>NUCLEOTIDE SEQUENCE [LARGE SCALE GENOMIC DNA]</scope>
    <source>
        <strain evidence="2 3">NIES-144</strain>
    </source>
</reference>
<name>A0A699YTK1_HAELA</name>
<comment type="caution">
    <text evidence="2">The sequence shown here is derived from an EMBL/GenBank/DDBJ whole genome shotgun (WGS) entry which is preliminary data.</text>
</comment>
<evidence type="ECO:0000313" key="3">
    <source>
        <dbReference type="Proteomes" id="UP000485058"/>
    </source>
</evidence>
<organism evidence="2 3">
    <name type="scientific">Haematococcus lacustris</name>
    <name type="common">Green alga</name>
    <name type="synonym">Haematococcus pluvialis</name>
    <dbReference type="NCBI Taxonomy" id="44745"/>
    <lineage>
        <taxon>Eukaryota</taxon>
        <taxon>Viridiplantae</taxon>
        <taxon>Chlorophyta</taxon>
        <taxon>core chlorophytes</taxon>
        <taxon>Chlorophyceae</taxon>
        <taxon>CS clade</taxon>
        <taxon>Chlamydomonadales</taxon>
        <taxon>Haematococcaceae</taxon>
        <taxon>Haematococcus</taxon>
    </lineage>
</organism>
<gene>
    <name evidence="2" type="ORF">HaLaN_08277</name>
</gene>
<feature type="compositionally biased region" description="Gly residues" evidence="1">
    <location>
        <begin position="75"/>
        <end position="89"/>
    </location>
</feature>
<dbReference type="EMBL" id="BLLF01000516">
    <property type="protein sequence ID" value="GFH12565.1"/>
    <property type="molecule type" value="Genomic_DNA"/>
</dbReference>
<dbReference type="Proteomes" id="UP000485058">
    <property type="component" value="Unassembled WGS sequence"/>
</dbReference>
<accession>A0A699YTK1</accession>
<keyword evidence="3" id="KW-1185">Reference proteome</keyword>
<proteinExistence type="predicted"/>
<evidence type="ECO:0000313" key="2">
    <source>
        <dbReference type="EMBL" id="GFH12565.1"/>
    </source>
</evidence>
<protein>
    <submittedName>
        <fullName evidence="2">Uncharacterized protein</fullName>
    </submittedName>
</protein>
<feature type="region of interest" description="Disordered" evidence="1">
    <location>
        <begin position="1"/>
        <end position="92"/>
    </location>
</feature>
<feature type="compositionally biased region" description="Basic and acidic residues" evidence="1">
    <location>
        <begin position="11"/>
        <end position="23"/>
    </location>
</feature>